<gene>
    <name evidence="2" type="ORF">AFERRI_10958</name>
    <name evidence="1" type="ORF">AFERRI_240087</name>
</gene>
<dbReference type="Proteomes" id="UP000193925">
    <property type="component" value="Chromosome AFERRI"/>
</dbReference>
<evidence type="ECO:0000313" key="3">
    <source>
        <dbReference type="Proteomes" id="UP000193925"/>
    </source>
</evidence>
<name>A0A060UR14_9PROT</name>
<dbReference type="EMBL" id="LT841305">
    <property type="protein sequence ID" value="SMH64924.1"/>
    <property type="molecule type" value="Genomic_DNA"/>
</dbReference>
<sequence>MNDGRPDLGEAGVDFLKFFLTFGQVIIAENGTGRAFWLAERAVYALIRVNDQKIRPFAETVHWADIYTVCVFALNTRFSHHVCHGGRTPHVLVKGLRGYGRNHPAGWGPILA</sequence>
<reference evidence="1" key="2">
    <citation type="submission" date="2014-07" db="EMBL/GenBank/DDBJ databases">
        <title>Initial genome analysis of the psychrotolerant acidophile Acidithiobacillus ferrivorans CF27: insights into iron and sulfur oxidation pathways and into biofilm formation.</title>
        <authorList>
            <person name="Talla E."/>
            <person name="Hedrich S."/>
            <person name="Mangenot S."/>
            <person name="Ji B."/>
            <person name="Johnson D.B."/>
            <person name="Barbe V."/>
            <person name="Bonnefoy V."/>
        </authorList>
    </citation>
    <scope>NUCLEOTIDE SEQUENCE [LARGE SCALE GENOMIC DNA]</scope>
    <source>
        <strain evidence="1">CF27</strain>
    </source>
</reference>
<dbReference type="EMBL" id="CCCS020000017">
    <property type="protein sequence ID" value="CDQ09253.1"/>
    <property type="molecule type" value="Genomic_DNA"/>
</dbReference>
<accession>A0A060UR14</accession>
<organism evidence="1">
    <name type="scientific">Acidithiobacillus ferrivorans</name>
    <dbReference type="NCBI Taxonomy" id="160808"/>
    <lineage>
        <taxon>Bacteria</taxon>
        <taxon>Pseudomonadati</taxon>
        <taxon>Pseudomonadota</taxon>
        <taxon>Acidithiobacillia</taxon>
        <taxon>Acidithiobacillales</taxon>
        <taxon>Acidithiobacillaceae</taxon>
        <taxon>Acidithiobacillus</taxon>
    </lineage>
</organism>
<reference evidence="2 3" key="3">
    <citation type="submission" date="2017-03" db="EMBL/GenBank/DDBJ databases">
        <authorList>
            <person name="Regsiter A."/>
            <person name="William W."/>
        </authorList>
    </citation>
    <scope>NUCLEOTIDE SEQUENCE [LARGE SCALE GENOMIC DNA]</scope>
    <source>
        <strain evidence="2">PRJEB5721</strain>
    </source>
</reference>
<evidence type="ECO:0000313" key="1">
    <source>
        <dbReference type="EMBL" id="CDQ09253.1"/>
    </source>
</evidence>
<keyword evidence="3" id="KW-1185">Reference proteome</keyword>
<protein>
    <submittedName>
        <fullName evidence="1">Uncharacterized protein</fullName>
    </submittedName>
</protein>
<proteinExistence type="predicted"/>
<dbReference type="AntiFam" id="ANF00220">
    <property type="entry name" value="Shadow ORF (opposite fdxA)"/>
</dbReference>
<reference evidence="1" key="1">
    <citation type="submission" date="2014-03" db="EMBL/GenBank/DDBJ databases">
        <authorList>
            <person name="Genoscope - CEA"/>
        </authorList>
    </citation>
    <scope>NUCLEOTIDE SEQUENCE [LARGE SCALE GENOMIC DNA]</scope>
    <source>
        <strain evidence="1">CF27</strain>
    </source>
</reference>
<dbReference type="AlphaFoldDB" id="A0A060UR14"/>
<evidence type="ECO:0000313" key="2">
    <source>
        <dbReference type="EMBL" id="SMH64924.1"/>
    </source>
</evidence>